<dbReference type="EMBL" id="CP096984">
    <property type="protein sequence ID" value="URZ13946.1"/>
    <property type="molecule type" value="Genomic_DNA"/>
</dbReference>
<keyword evidence="1" id="KW-0614">Plasmid</keyword>
<proteinExistence type="predicted"/>
<evidence type="ECO:0000313" key="2">
    <source>
        <dbReference type="Proteomes" id="UP000190951"/>
    </source>
</evidence>
<keyword evidence="2" id="KW-1185">Reference proteome</keyword>
<sequence>MLDNKRDFKINDRDLFSSNIYIIGSSELGPTNVPTPINSEKKLYSTFGQSGNLVAAYKKIKESSLASNIILVKTTGTHAEAKIKVNSLDNGLILKAKASSKIYNNIKISIDTEGLTFEFPSELGGKSRRYTFSDYPIFDLLEKAINYDTENNLNYVYAKLNVYPGNLTMDSMNVSELYMYGGDDGLNISKNDLYNCLETTYKLLEGEKVDLIVPLEAFMDDISPKNFGNDQTQYNSIFYKDSRDYLNLKLNDSNNATFYEQLLNYCLKQMNLGFTTHGIMGYNNISEFEAFDEDSYISSVLSLSLKINRLNLSLKPYWFLISVVAGDLKFSNKEISNGYLTYAGTVANSCLRSNITNKTIDKNLSLYNEFSDNNKAILSDMGIVVFKYNVLKNACVIMNSVTTSDKINNLHLLYNVRIFELTYSHIKKLLDSYVGKNIKNLVENNALIDRISKTLSLLVNKNILSEFKIKVDLISEEELKIYINLKTDYTLKPLTIIGSMKC</sequence>
<reference evidence="1 2" key="1">
    <citation type="submission" date="2022-04" db="EMBL/GenBank/DDBJ databases">
        <title>Genome sequence of C. roseum typestrain.</title>
        <authorList>
            <person name="Poehlein A."/>
            <person name="Schoch T."/>
            <person name="Duerre P."/>
            <person name="Daniel R."/>
        </authorList>
    </citation>
    <scope>NUCLEOTIDE SEQUENCE [LARGE SCALE GENOMIC DNA]</scope>
    <source>
        <strain evidence="1 2">DSM 7320</strain>
        <plasmid evidence="1 2">p330</plasmid>
    </source>
</reference>
<dbReference type="AlphaFoldDB" id="A0A1S8L1Y3"/>
<dbReference type="Proteomes" id="UP000190951">
    <property type="component" value="Plasmid p330"/>
</dbReference>
<evidence type="ECO:0000313" key="1">
    <source>
        <dbReference type="EMBL" id="URZ13946.1"/>
    </source>
</evidence>
<geneLocation type="plasmid" evidence="1 2">
    <name>p330</name>
</geneLocation>
<dbReference type="RefSeq" id="WP_077832518.1">
    <property type="nucleotide sequence ID" value="NZ_CP096984.1"/>
</dbReference>
<dbReference type="KEGG" id="crw:CROST_047240"/>
<protein>
    <submittedName>
        <fullName evidence="1">Uncharacterized protein</fullName>
    </submittedName>
</protein>
<organism evidence="1 2">
    <name type="scientific">Clostridium felsineum</name>
    <dbReference type="NCBI Taxonomy" id="36839"/>
    <lineage>
        <taxon>Bacteria</taxon>
        <taxon>Bacillati</taxon>
        <taxon>Bacillota</taxon>
        <taxon>Clostridia</taxon>
        <taxon>Eubacteriales</taxon>
        <taxon>Clostridiaceae</taxon>
        <taxon>Clostridium</taxon>
    </lineage>
</organism>
<dbReference type="STRING" id="84029.CROST_32110"/>
<name>A0A1S8L1Y3_9CLOT</name>
<gene>
    <name evidence="1" type="ORF">CROST_047240</name>
</gene>
<accession>A0A1S8L1Y3</accession>